<gene>
    <name evidence="11" type="ORF">Pmar_PMAR009578</name>
</gene>
<dbReference type="GeneID" id="9053265"/>
<dbReference type="PANTHER" id="PTHR21231:SF3">
    <property type="entry name" value="GPN-LOOP GTPASE 2"/>
    <property type="match status" value="1"/>
</dbReference>
<evidence type="ECO:0000256" key="8">
    <source>
        <dbReference type="PROSITE-ProRule" id="PRU00134"/>
    </source>
</evidence>
<evidence type="ECO:0000256" key="7">
    <source>
        <dbReference type="ARBA" id="ARBA00023134"/>
    </source>
</evidence>
<dbReference type="Pfam" id="PF01753">
    <property type="entry name" value="zf-MYND"/>
    <property type="match status" value="1"/>
</dbReference>
<dbReference type="SUPFAM" id="SSF52540">
    <property type="entry name" value="P-loop containing nucleoside triphosphate hydrolases"/>
    <property type="match status" value="1"/>
</dbReference>
<dbReference type="SUPFAM" id="SSF144232">
    <property type="entry name" value="HIT/MYND zinc finger-like"/>
    <property type="match status" value="1"/>
</dbReference>
<keyword evidence="2" id="KW-0479">Metal-binding</keyword>
<evidence type="ECO:0000313" key="12">
    <source>
        <dbReference type="Proteomes" id="UP000007800"/>
    </source>
</evidence>
<dbReference type="InterPro" id="IPR002893">
    <property type="entry name" value="Znf_MYND"/>
</dbReference>
<name>C5KEK5_PERM5</name>
<dbReference type="GO" id="GO:0008270">
    <property type="term" value="F:zinc ion binding"/>
    <property type="evidence" value="ECO:0007669"/>
    <property type="project" value="UniProtKB-KW"/>
</dbReference>
<comment type="subunit">
    <text evidence="9">Binds to RNA polymerase II (RNAPII).</text>
</comment>
<dbReference type="CDD" id="cd17871">
    <property type="entry name" value="GPN2"/>
    <property type="match status" value="1"/>
</dbReference>
<dbReference type="InParanoid" id="C5KEK5"/>
<dbReference type="OrthoDB" id="5839at2759"/>
<keyword evidence="5 9" id="KW-0378">Hydrolase</keyword>
<evidence type="ECO:0000259" key="10">
    <source>
        <dbReference type="PROSITE" id="PS50865"/>
    </source>
</evidence>
<dbReference type="AlphaFoldDB" id="C5KEK5"/>
<dbReference type="InterPro" id="IPR027417">
    <property type="entry name" value="P-loop_NTPase"/>
</dbReference>
<dbReference type="RefSeq" id="XP_002785347.1">
    <property type="nucleotide sequence ID" value="XM_002785301.1"/>
</dbReference>
<dbReference type="Pfam" id="PF03029">
    <property type="entry name" value="ATP_bind_1"/>
    <property type="match status" value="2"/>
</dbReference>
<evidence type="ECO:0000256" key="4">
    <source>
        <dbReference type="ARBA" id="ARBA00022771"/>
    </source>
</evidence>
<dbReference type="FunCoup" id="C5KEK5">
    <property type="interactions" value="868"/>
</dbReference>
<sequence>MRSQPKSPRFGQLIIGPPGSGKSTYCRALRAYLRAAGRQCSIVNLDPASEEPINPSILQEENGDDSEDLETTYFDVDVRELVRVDDVAEEHGLGPNGAMIFAMQELELNSAWLKDRIEALPIDDYVLFDCPGQIELYTHLTVMPHLVQLLTNRRGLDIRLTALNLTDCSVLASEGGNNFISAALSSLAVMLHVELPHLNVLTKCDTLSQFGNQLKPKSALVERQDKLVRTDTAAFIMFDGYASSSGSLCELIDDYGEVKFIPLSVDDKESISNLLAHADKANGYAFSRTDPQLCAVEVDEGHDEYSDYYQQRYVNTAAYKDNEEGVDVTAPMEDSIPHCGYCGSSGANMRCTRCQRIVYCDHRCQRLDWKRHKAEDCIKD</sequence>
<keyword evidence="4 8" id="KW-0863">Zinc-finger</keyword>
<evidence type="ECO:0000256" key="5">
    <source>
        <dbReference type="ARBA" id="ARBA00022801"/>
    </source>
</evidence>
<dbReference type="Proteomes" id="UP000007800">
    <property type="component" value="Unassembled WGS sequence"/>
</dbReference>
<accession>C5KEK5</accession>
<keyword evidence="6" id="KW-0862">Zinc</keyword>
<evidence type="ECO:0000256" key="3">
    <source>
        <dbReference type="ARBA" id="ARBA00022741"/>
    </source>
</evidence>
<evidence type="ECO:0000256" key="6">
    <source>
        <dbReference type="ARBA" id="ARBA00022833"/>
    </source>
</evidence>
<comment type="function">
    <text evidence="9">Small GTPase required for proper localization of RNA polymerase II and III (RNAPII and RNAPIII). May act at an RNAP assembly step prior to nuclear import.</text>
</comment>
<dbReference type="PANTHER" id="PTHR21231">
    <property type="entry name" value="XPA-BINDING PROTEIN 1-RELATED"/>
    <property type="match status" value="1"/>
</dbReference>
<keyword evidence="7 9" id="KW-0342">GTP-binding</keyword>
<evidence type="ECO:0000256" key="9">
    <source>
        <dbReference type="RuleBase" id="RU365059"/>
    </source>
</evidence>
<keyword evidence="3 9" id="KW-0547">Nucleotide-binding</keyword>
<evidence type="ECO:0000313" key="11">
    <source>
        <dbReference type="EMBL" id="EER17143.1"/>
    </source>
</evidence>
<dbReference type="Gene3D" id="3.40.50.300">
    <property type="entry name" value="P-loop containing nucleotide triphosphate hydrolases"/>
    <property type="match status" value="1"/>
</dbReference>
<protein>
    <recommendedName>
        <fullName evidence="9">GPN-loop GTPase 2</fullName>
    </recommendedName>
</protein>
<dbReference type="Gene3D" id="6.10.140.2220">
    <property type="match status" value="1"/>
</dbReference>
<dbReference type="EMBL" id="GG672330">
    <property type="protein sequence ID" value="EER17143.1"/>
    <property type="molecule type" value="Genomic_DNA"/>
</dbReference>
<feature type="domain" description="MYND-type" evidence="10">
    <location>
        <begin position="339"/>
        <end position="376"/>
    </location>
</feature>
<evidence type="ECO:0000256" key="1">
    <source>
        <dbReference type="ARBA" id="ARBA00005290"/>
    </source>
</evidence>
<proteinExistence type="inferred from homology"/>
<dbReference type="GO" id="GO:0005525">
    <property type="term" value="F:GTP binding"/>
    <property type="evidence" value="ECO:0007669"/>
    <property type="project" value="UniProtKB-KW"/>
</dbReference>
<dbReference type="OMA" id="CQRIVYC"/>
<evidence type="ECO:0000256" key="2">
    <source>
        <dbReference type="ARBA" id="ARBA00022723"/>
    </source>
</evidence>
<dbReference type="PROSITE" id="PS50865">
    <property type="entry name" value="ZF_MYND_2"/>
    <property type="match status" value="1"/>
</dbReference>
<dbReference type="GO" id="GO:0003924">
    <property type="term" value="F:GTPase activity"/>
    <property type="evidence" value="ECO:0007669"/>
    <property type="project" value="TreeGrafter"/>
</dbReference>
<dbReference type="GO" id="GO:0005737">
    <property type="term" value="C:cytoplasm"/>
    <property type="evidence" value="ECO:0007669"/>
    <property type="project" value="TreeGrafter"/>
</dbReference>
<comment type="similarity">
    <text evidence="1 9">Belongs to the GPN-loop GTPase family.</text>
</comment>
<keyword evidence="12" id="KW-1185">Reference proteome</keyword>
<organism evidence="12">
    <name type="scientific">Perkinsus marinus (strain ATCC 50983 / TXsc)</name>
    <dbReference type="NCBI Taxonomy" id="423536"/>
    <lineage>
        <taxon>Eukaryota</taxon>
        <taxon>Sar</taxon>
        <taxon>Alveolata</taxon>
        <taxon>Perkinsozoa</taxon>
        <taxon>Perkinsea</taxon>
        <taxon>Perkinsida</taxon>
        <taxon>Perkinsidae</taxon>
        <taxon>Perkinsus</taxon>
    </lineage>
</organism>
<reference evidence="11 12" key="1">
    <citation type="submission" date="2008-07" db="EMBL/GenBank/DDBJ databases">
        <authorList>
            <person name="El-Sayed N."/>
            <person name="Caler E."/>
            <person name="Inman J."/>
            <person name="Amedeo P."/>
            <person name="Hass B."/>
            <person name="Wortman J."/>
        </authorList>
    </citation>
    <scope>NUCLEOTIDE SEQUENCE [LARGE SCALE GENOMIC DNA]</scope>
    <source>
        <strain evidence="12">ATCC 50983 / TXsc</strain>
    </source>
</reference>
<dbReference type="InterPro" id="IPR030231">
    <property type="entry name" value="Gpn2"/>
</dbReference>
<dbReference type="InterPro" id="IPR004130">
    <property type="entry name" value="Gpn"/>
</dbReference>